<keyword evidence="8" id="KW-0732">Signal</keyword>
<dbReference type="InterPro" id="IPR006311">
    <property type="entry name" value="TAT_signal"/>
</dbReference>
<feature type="signal peptide" evidence="8">
    <location>
        <begin position="1"/>
        <end position="34"/>
    </location>
</feature>
<dbReference type="SUPFAM" id="SSF51261">
    <property type="entry name" value="Duplicated hybrid motif"/>
    <property type="match status" value="1"/>
</dbReference>
<proteinExistence type="predicted"/>
<dbReference type="EMBL" id="JACYXZ010000001">
    <property type="protein sequence ID" value="MBD8868778.1"/>
    <property type="molecule type" value="Genomic_DNA"/>
</dbReference>
<comment type="caution">
    <text evidence="10">The sequence shown here is derived from an EMBL/GenBank/DDBJ whole genome shotgun (WGS) entry which is preliminary data.</text>
</comment>
<dbReference type="CDD" id="cd12797">
    <property type="entry name" value="M23_peptidase"/>
    <property type="match status" value="1"/>
</dbReference>
<keyword evidence="6" id="KW-0482">Metalloprotease</keyword>
<dbReference type="GO" id="GO:0006508">
    <property type="term" value="P:proteolysis"/>
    <property type="evidence" value="ECO:0007669"/>
    <property type="project" value="UniProtKB-KW"/>
</dbReference>
<keyword evidence="7" id="KW-0175">Coiled coil</keyword>
<dbReference type="RefSeq" id="WP_192140682.1">
    <property type="nucleotide sequence ID" value="NZ_JACYXZ010000001.1"/>
</dbReference>
<dbReference type="InterPro" id="IPR050570">
    <property type="entry name" value="Cell_wall_metabolism_enzyme"/>
</dbReference>
<dbReference type="PANTHER" id="PTHR21666">
    <property type="entry name" value="PEPTIDASE-RELATED"/>
    <property type="match status" value="1"/>
</dbReference>
<feature type="coiled-coil region" evidence="7">
    <location>
        <begin position="56"/>
        <end position="90"/>
    </location>
</feature>
<evidence type="ECO:0000256" key="5">
    <source>
        <dbReference type="ARBA" id="ARBA00022833"/>
    </source>
</evidence>
<dbReference type="Gene3D" id="6.10.250.3150">
    <property type="match status" value="1"/>
</dbReference>
<keyword evidence="3" id="KW-0479">Metal-binding</keyword>
<name>A0A927K4I9_9ACTN</name>
<dbReference type="Pfam" id="PF01551">
    <property type="entry name" value="Peptidase_M23"/>
    <property type="match status" value="1"/>
</dbReference>
<gene>
    <name evidence="10" type="ORF">IE331_03975</name>
</gene>
<sequence>MVRSFPGDNRRRALMAIVACLVAALALAVPLASANDDLKDRQRQVKKQIGSASSELHESSAAMRAAAARLDQAKAELGRAQSRLARTRGQLAAARVRDREMQAKLDEAVADLNAARGELAAGRADVETQRAAVGDMVADIYELGDPRIQSVASLLDAADPGDMTRSLAATDAVVDEENATLDELTAAEVLLTVAEEKVERQKDVVEVRRQAAAENLALRKRLEARAQEAAAAVKVLVGRRADAFASARRARAKDEAVLSRLKAQDARISAALRRRAAALAAKAAKAAQGSVGSRDSGGVLRHPVDGYVTSPFGYRTHPIYKYFSLHDGTDFGASAGCGTPLLAATSGRVMSRYYQSAYGNRLVIDHGLRRGVGLATIYNHAARYVVSPGQSVSRGQVVGYMGNTGWSTGCHLHFTVMANGRPVNPANWF</sequence>
<evidence type="ECO:0000256" key="8">
    <source>
        <dbReference type="SAM" id="SignalP"/>
    </source>
</evidence>
<feature type="domain" description="M23ase beta-sheet core" evidence="9">
    <location>
        <begin position="325"/>
        <end position="425"/>
    </location>
</feature>
<organism evidence="10 11">
    <name type="scientific">Nocardioides donggukensis</name>
    <dbReference type="NCBI Taxonomy" id="2774019"/>
    <lineage>
        <taxon>Bacteria</taxon>
        <taxon>Bacillati</taxon>
        <taxon>Actinomycetota</taxon>
        <taxon>Actinomycetes</taxon>
        <taxon>Propionibacteriales</taxon>
        <taxon>Nocardioidaceae</taxon>
        <taxon>Nocardioides</taxon>
    </lineage>
</organism>
<keyword evidence="4" id="KW-0378">Hydrolase</keyword>
<feature type="chain" id="PRO_5036933129" evidence="8">
    <location>
        <begin position="35"/>
        <end position="429"/>
    </location>
</feature>
<evidence type="ECO:0000256" key="7">
    <source>
        <dbReference type="SAM" id="Coils"/>
    </source>
</evidence>
<dbReference type="PROSITE" id="PS51318">
    <property type="entry name" value="TAT"/>
    <property type="match status" value="1"/>
</dbReference>
<dbReference type="GO" id="GO:0046872">
    <property type="term" value="F:metal ion binding"/>
    <property type="evidence" value="ECO:0007669"/>
    <property type="project" value="UniProtKB-KW"/>
</dbReference>
<keyword evidence="11" id="KW-1185">Reference proteome</keyword>
<dbReference type="GO" id="GO:0004222">
    <property type="term" value="F:metalloendopeptidase activity"/>
    <property type="evidence" value="ECO:0007669"/>
    <property type="project" value="TreeGrafter"/>
</dbReference>
<evidence type="ECO:0000256" key="6">
    <source>
        <dbReference type="ARBA" id="ARBA00023049"/>
    </source>
</evidence>
<dbReference type="InterPro" id="IPR011055">
    <property type="entry name" value="Dup_hybrid_motif"/>
</dbReference>
<evidence type="ECO:0000256" key="3">
    <source>
        <dbReference type="ARBA" id="ARBA00022723"/>
    </source>
</evidence>
<evidence type="ECO:0000313" key="11">
    <source>
        <dbReference type="Proteomes" id="UP000616839"/>
    </source>
</evidence>
<protein>
    <submittedName>
        <fullName evidence="10">Peptidoglycan DD-metalloendopeptidase family protein</fullName>
    </submittedName>
</protein>
<dbReference type="Gene3D" id="2.70.70.10">
    <property type="entry name" value="Glucose Permease (Domain IIA)"/>
    <property type="match status" value="1"/>
</dbReference>
<comment type="cofactor">
    <cofactor evidence="1">
        <name>Zn(2+)</name>
        <dbReference type="ChEBI" id="CHEBI:29105"/>
    </cofactor>
</comment>
<dbReference type="Proteomes" id="UP000616839">
    <property type="component" value="Unassembled WGS sequence"/>
</dbReference>
<keyword evidence="2" id="KW-0645">Protease</keyword>
<accession>A0A927K4I9</accession>
<keyword evidence="5" id="KW-0862">Zinc</keyword>
<dbReference type="PANTHER" id="PTHR21666:SF288">
    <property type="entry name" value="CELL DIVISION PROTEIN YTFB"/>
    <property type="match status" value="1"/>
</dbReference>
<evidence type="ECO:0000256" key="4">
    <source>
        <dbReference type="ARBA" id="ARBA00022801"/>
    </source>
</evidence>
<dbReference type="InterPro" id="IPR016047">
    <property type="entry name" value="M23ase_b-sheet_dom"/>
</dbReference>
<evidence type="ECO:0000259" key="9">
    <source>
        <dbReference type="Pfam" id="PF01551"/>
    </source>
</evidence>
<evidence type="ECO:0000256" key="2">
    <source>
        <dbReference type="ARBA" id="ARBA00022670"/>
    </source>
</evidence>
<dbReference type="AlphaFoldDB" id="A0A927K4I9"/>
<evidence type="ECO:0000256" key="1">
    <source>
        <dbReference type="ARBA" id="ARBA00001947"/>
    </source>
</evidence>
<evidence type="ECO:0000313" key="10">
    <source>
        <dbReference type="EMBL" id="MBD8868778.1"/>
    </source>
</evidence>
<reference evidence="10" key="1">
    <citation type="submission" date="2020-09" db="EMBL/GenBank/DDBJ databases">
        <title>Nocardioides sp. strain MJB4 16S ribosomal RNA gene Genome sequencing and assembly.</title>
        <authorList>
            <person name="Kim I."/>
        </authorList>
    </citation>
    <scope>NUCLEOTIDE SEQUENCE</scope>
    <source>
        <strain evidence="10">MJB4</strain>
    </source>
</reference>